<dbReference type="EMBL" id="CADCVR010000023">
    <property type="protein sequence ID" value="CAA9480506.1"/>
    <property type="molecule type" value="Genomic_DNA"/>
</dbReference>
<gene>
    <name evidence="1" type="ORF">AVDCRST_MAG53-559</name>
</gene>
<evidence type="ECO:0000313" key="1">
    <source>
        <dbReference type="EMBL" id="CAA9480506.1"/>
    </source>
</evidence>
<feature type="non-terminal residue" evidence="1">
    <location>
        <position position="1"/>
    </location>
</feature>
<accession>A0A6J4S0S6</accession>
<organism evidence="1">
    <name type="scientific">uncultured Solirubrobacteraceae bacterium</name>
    <dbReference type="NCBI Taxonomy" id="1162706"/>
    <lineage>
        <taxon>Bacteria</taxon>
        <taxon>Bacillati</taxon>
        <taxon>Actinomycetota</taxon>
        <taxon>Thermoleophilia</taxon>
        <taxon>Solirubrobacterales</taxon>
        <taxon>Solirubrobacteraceae</taxon>
        <taxon>environmental samples</taxon>
    </lineage>
</organism>
<proteinExistence type="predicted"/>
<sequence length="42" mass="4535">GWVVQRFYVPLTASRMPAIGAIRPVRAPRACTTGASTRSTTM</sequence>
<dbReference type="AlphaFoldDB" id="A0A6J4S0S6"/>
<protein>
    <submittedName>
        <fullName evidence="1">Uncharacterized protein</fullName>
    </submittedName>
</protein>
<reference evidence="1" key="1">
    <citation type="submission" date="2020-02" db="EMBL/GenBank/DDBJ databases">
        <authorList>
            <person name="Meier V. D."/>
        </authorList>
    </citation>
    <scope>NUCLEOTIDE SEQUENCE</scope>
    <source>
        <strain evidence="1">AVDCRST_MAG53</strain>
    </source>
</reference>
<feature type="non-terminal residue" evidence="1">
    <location>
        <position position="42"/>
    </location>
</feature>
<name>A0A6J4S0S6_9ACTN</name>